<dbReference type="InParanoid" id="E6W4Y4"/>
<keyword evidence="1" id="KW-1133">Transmembrane helix</keyword>
<evidence type="ECO:0008006" key="4">
    <source>
        <dbReference type="Google" id="ProtNLM"/>
    </source>
</evidence>
<accession>E6W4Y4</accession>
<gene>
    <name evidence="2" type="ordered locus">Selin_1225</name>
</gene>
<evidence type="ECO:0000256" key="1">
    <source>
        <dbReference type="SAM" id="Phobius"/>
    </source>
</evidence>
<protein>
    <recommendedName>
        <fullName evidence="4">Carboxypeptidase regulatory-like domain-containing protein</fullName>
    </recommendedName>
</protein>
<name>E6W4Y4_DESIS</name>
<evidence type="ECO:0000313" key="3">
    <source>
        <dbReference type="Proteomes" id="UP000002572"/>
    </source>
</evidence>
<keyword evidence="3" id="KW-1185">Reference proteome</keyword>
<evidence type="ECO:0000313" key="2">
    <source>
        <dbReference type="EMBL" id="ADU65960.1"/>
    </source>
</evidence>
<dbReference type="KEGG" id="din:Selin_1225"/>
<keyword evidence="1" id="KW-0472">Membrane</keyword>
<dbReference type="STRING" id="653733.Selin_1225"/>
<keyword evidence="1" id="KW-0812">Transmembrane</keyword>
<dbReference type="Proteomes" id="UP000002572">
    <property type="component" value="Chromosome"/>
</dbReference>
<feature type="transmembrane region" description="Helical" evidence="1">
    <location>
        <begin position="148"/>
        <end position="165"/>
    </location>
</feature>
<organism evidence="2 3">
    <name type="scientific">Desulfurispirillum indicum (strain ATCC BAA-1389 / DSM 22839 / S5)</name>
    <dbReference type="NCBI Taxonomy" id="653733"/>
    <lineage>
        <taxon>Bacteria</taxon>
        <taxon>Pseudomonadati</taxon>
        <taxon>Chrysiogenota</taxon>
        <taxon>Chrysiogenia</taxon>
        <taxon>Chrysiogenales</taxon>
        <taxon>Chrysiogenaceae</taxon>
        <taxon>Desulfurispirillum</taxon>
    </lineage>
</organism>
<dbReference type="eggNOG" id="COG5266">
    <property type="taxonomic scope" value="Bacteria"/>
</dbReference>
<reference evidence="2 3" key="1">
    <citation type="submission" date="2010-12" db="EMBL/GenBank/DDBJ databases">
        <title>Complete sequence of Desulfurispirillum indicum S5.</title>
        <authorList>
            <consortium name="US DOE Joint Genome Institute"/>
            <person name="Lucas S."/>
            <person name="Copeland A."/>
            <person name="Lapidus A."/>
            <person name="Cheng J.-F."/>
            <person name="Goodwin L."/>
            <person name="Pitluck S."/>
            <person name="Chertkov O."/>
            <person name="Held B."/>
            <person name="Detter J.C."/>
            <person name="Han C."/>
            <person name="Tapia R."/>
            <person name="Land M."/>
            <person name="Hauser L."/>
            <person name="Kyrpides N."/>
            <person name="Ivanova N."/>
            <person name="Mikhailova N."/>
            <person name="Haggblom M."/>
            <person name="Rauschenbach I."/>
            <person name="Bini E."/>
            <person name="Woyke T."/>
        </authorList>
    </citation>
    <scope>NUCLEOTIDE SEQUENCE [LARGE SCALE GENOMIC DNA]</scope>
    <source>
        <strain evidence="3">ATCC BAA-1389 / DSM 22839 / S5</strain>
    </source>
</reference>
<sequence>MSSASSCCSPRYSGISPMVIVSGTTVSMRFALLVLCAFLLSSGIAHAHGVVTRTEIQRVIFVEAIYEDGTPMAGAQVVVFSPQNPRTPWLTTVADEQGHVRVTPDQQISGTWSIQLRQAGHGAMIHVDLGDEDITITSRTETGRLRTLLMFGLVVWGAVGTALYFRKGKKSHAYS</sequence>
<dbReference type="AlphaFoldDB" id="E6W4Y4"/>
<proteinExistence type="predicted"/>
<dbReference type="HOGENOM" id="CLU_105325_0_0_0"/>
<dbReference type="EMBL" id="CP002432">
    <property type="protein sequence ID" value="ADU65960.1"/>
    <property type="molecule type" value="Genomic_DNA"/>
</dbReference>